<protein>
    <recommendedName>
        <fullName evidence="4">E2F-associated phosphoprotein</fullName>
    </recommendedName>
</protein>
<name>A0A7R9KUU6_9ACAR</name>
<dbReference type="AlphaFoldDB" id="A0A7R9KUU6"/>
<dbReference type="EMBL" id="CAJPIZ010006847">
    <property type="protein sequence ID" value="CAG2109871.1"/>
    <property type="molecule type" value="Genomic_DNA"/>
</dbReference>
<dbReference type="PANTHER" id="PTHR15967:SF0">
    <property type="entry name" value="E2F-ASSOCIATED PHOSPHOPROTEIN"/>
    <property type="match status" value="1"/>
</dbReference>
<feature type="region of interest" description="Disordered" evidence="1">
    <location>
        <begin position="1"/>
        <end position="24"/>
    </location>
</feature>
<dbReference type="GO" id="GO:0005634">
    <property type="term" value="C:nucleus"/>
    <property type="evidence" value="ECO:0007669"/>
    <property type="project" value="TreeGrafter"/>
</dbReference>
<dbReference type="EMBL" id="OC861422">
    <property type="protein sequence ID" value="CAD7629441.1"/>
    <property type="molecule type" value="Genomic_DNA"/>
</dbReference>
<dbReference type="InterPro" id="IPR019370">
    <property type="entry name" value="E2F-assoc_phosphoprotein"/>
</dbReference>
<reference evidence="2" key="1">
    <citation type="submission" date="2020-11" db="EMBL/GenBank/DDBJ databases">
        <authorList>
            <person name="Tran Van P."/>
        </authorList>
    </citation>
    <scope>NUCLEOTIDE SEQUENCE</scope>
</reference>
<evidence type="ECO:0008006" key="4">
    <source>
        <dbReference type="Google" id="ProtNLM"/>
    </source>
</evidence>
<feature type="region of interest" description="Disordered" evidence="1">
    <location>
        <begin position="43"/>
        <end position="108"/>
    </location>
</feature>
<gene>
    <name evidence="2" type="ORF">OSB1V03_LOCUS9858</name>
</gene>
<organism evidence="2">
    <name type="scientific">Medioppia subpectinata</name>
    <dbReference type="NCBI Taxonomy" id="1979941"/>
    <lineage>
        <taxon>Eukaryota</taxon>
        <taxon>Metazoa</taxon>
        <taxon>Ecdysozoa</taxon>
        <taxon>Arthropoda</taxon>
        <taxon>Chelicerata</taxon>
        <taxon>Arachnida</taxon>
        <taxon>Acari</taxon>
        <taxon>Acariformes</taxon>
        <taxon>Sarcoptiformes</taxon>
        <taxon>Oribatida</taxon>
        <taxon>Brachypylina</taxon>
        <taxon>Oppioidea</taxon>
        <taxon>Oppiidae</taxon>
        <taxon>Medioppia</taxon>
    </lineage>
</organism>
<proteinExistence type="predicted"/>
<dbReference type="PANTHER" id="PTHR15967">
    <property type="entry name" value="E2F-ASSOCIATED PHOSPHOPROTEIN"/>
    <property type="match status" value="1"/>
</dbReference>
<accession>A0A7R9KUU6</accession>
<sequence length="217" mass="25287">MDDYYCVEELSDREAVDSSSDDEDFRSLFTFDDSEEDFETEMERERQQRVNRHNTAITSNTSNAVTDGSVANQTDVNEAKNDELLYDPQSDEKDQKWVDRESATTGVATDGRSDATLNCPACLTVLCRDCQRHDIYRTQYRAMFATNCRIDFTQRLQYKDKQKSQKRKRNETTDQTNDEKCHKVDNYYAVFCTVCNTRVAVYDSEEVYHFFSVLASF</sequence>
<keyword evidence="3" id="KW-1185">Reference proteome</keyword>
<dbReference type="Pfam" id="PF10238">
    <property type="entry name" value="Eapp_C"/>
    <property type="match status" value="1"/>
</dbReference>
<feature type="compositionally biased region" description="Basic and acidic residues" evidence="1">
    <location>
        <begin position="90"/>
        <end position="102"/>
    </location>
</feature>
<evidence type="ECO:0000256" key="1">
    <source>
        <dbReference type="SAM" id="MobiDB-lite"/>
    </source>
</evidence>
<feature type="compositionally biased region" description="Polar residues" evidence="1">
    <location>
        <begin position="53"/>
        <end position="76"/>
    </location>
</feature>
<dbReference type="Proteomes" id="UP000759131">
    <property type="component" value="Unassembled WGS sequence"/>
</dbReference>
<evidence type="ECO:0000313" key="2">
    <source>
        <dbReference type="EMBL" id="CAD7629441.1"/>
    </source>
</evidence>
<evidence type="ECO:0000313" key="3">
    <source>
        <dbReference type="Proteomes" id="UP000759131"/>
    </source>
</evidence>
<dbReference type="OrthoDB" id="122464at2759"/>